<dbReference type="PANTHER" id="PTHR30466">
    <property type="entry name" value="FLAVIN REDUCTASE"/>
    <property type="match status" value="1"/>
</dbReference>
<dbReference type="InterPro" id="IPR050268">
    <property type="entry name" value="NADH-dep_flavin_reductase"/>
</dbReference>
<evidence type="ECO:0000256" key="1">
    <source>
        <dbReference type="ARBA" id="ARBA00023002"/>
    </source>
</evidence>
<protein>
    <submittedName>
        <fullName evidence="3">Flavin reductase family protein</fullName>
        <ecNumber evidence="3">1.5.1.-</ecNumber>
    </submittedName>
</protein>
<accession>A0ABV9UJQ3</accession>
<dbReference type="SMART" id="SM00903">
    <property type="entry name" value="Flavin_Reduct"/>
    <property type="match status" value="1"/>
</dbReference>
<evidence type="ECO:0000313" key="4">
    <source>
        <dbReference type="Proteomes" id="UP001595834"/>
    </source>
</evidence>
<dbReference type="InterPro" id="IPR002563">
    <property type="entry name" value="Flavin_Rdtase-like_dom"/>
</dbReference>
<dbReference type="PANTHER" id="PTHR30466:SF1">
    <property type="entry name" value="FMN REDUCTASE (NADH) RUTF"/>
    <property type="match status" value="1"/>
</dbReference>
<reference evidence="4" key="1">
    <citation type="journal article" date="2019" name="Int. J. Syst. Evol. Microbiol.">
        <title>The Global Catalogue of Microorganisms (GCM) 10K type strain sequencing project: providing services to taxonomists for standard genome sequencing and annotation.</title>
        <authorList>
            <consortium name="The Broad Institute Genomics Platform"/>
            <consortium name="The Broad Institute Genome Sequencing Center for Infectious Disease"/>
            <person name="Wu L."/>
            <person name="Ma J."/>
        </authorList>
    </citation>
    <scope>NUCLEOTIDE SEQUENCE [LARGE SCALE GENOMIC DNA]</scope>
    <source>
        <strain evidence="4">CCM 7224</strain>
    </source>
</reference>
<evidence type="ECO:0000313" key="3">
    <source>
        <dbReference type="EMBL" id="MFC4956675.1"/>
    </source>
</evidence>
<feature type="domain" description="Flavin reductase like" evidence="2">
    <location>
        <begin position="10"/>
        <end position="153"/>
    </location>
</feature>
<proteinExistence type="predicted"/>
<dbReference type="InterPro" id="IPR012349">
    <property type="entry name" value="Split_barrel_FMN-bd"/>
</dbReference>
<keyword evidence="4" id="KW-1185">Reference proteome</keyword>
<dbReference type="Pfam" id="PF01613">
    <property type="entry name" value="Flavin_Reduct"/>
    <property type="match status" value="1"/>
</dbReference>
<gene>
    <name evidence="3" type="ORF">ACFPFX_10220</name>
</gene>
<dbReference type="SUPFAM" id="SSF50475">
    <property type="entry name" value="FMN-binding split barrel"/>
    <property type="match status" value="1"/>
</dbReference>
<keyword evidence="1 3" id="KW-0560">Oxidoreductase</keyword>
<name>A0ABV9UJQ3_9ACTN</name>
<organism evidence="3 4">
    <name type="scientific">Streptomyces mauvecolor</name>
    <dbReference type="NCBI Taxonomy" id="58345"/>
    <lineage>
        <taxon>Bacteria</taxon>
        <taxon>Bacillati</taxon>
        <taxon>Actinomycetota</taxon>
        <taxon>Actinomycetes</taxon>
        <taxon>Kitasatosporales</taxon>
        <taxon>Streptomycetaceae</taxon>
        <taxon>Streptomyces</taxon>
    </lineage>
</organism>
<comment type="caution">
    <text evidence="3">The sequence shown here is derived from an EMBL/GenBank/DDBJ whole genome shotgun (WGS) entry which is preliminary data.</text>
</comment>
<sequence length="186" mass="19299">MDADTFRAAMARIAGPVAVVTVRDPDGVPYGMTVSSLCSLSLRPPLVLFCVAATASCHPVLRTARRWCVSVLAAGQEDVARRFAAQGEDRFAGPGLDAFGGLPAVRGSLVRLLCAHERIVPAGDHSMVLGRVLEAQLASGDGSLTSSRGRFGDAPLVYHARGYRSLAPAAAHEALSAPRGAPLPTG</sequence>
<dbReference type="Gene3D" id="2.30.110.10">
    <property type="entry name" value="Electron Transport, Fmn-binding Protein, Chain A"/>
    <property type="match status" value="1"/>
</dbReference>
<dbReference type="GO" id="GO:0016491">
    <property type="term" value="F:oxidoreductase activity"/>
    <property type="evidence" value="ECO:0007669"/>
    <property type="project" value="UniProtKB-KW"/>
</dbReference>
<dbReference type="EMBL" id="JBHSIZ010000009">
    <property type="protein sequence ID" value="MFC4956675.1"/>
    <property type="molecule type" value="Genomic_DNA"/>
</dbReference>
<evidence type="ECO:0000259" key="2">
    <source>
        <dbReference type="SMART" id="SM00903"/>
    </source>
</evidence>
<dbReference type="Proteomes" id="UP001595834">
    <property type="component" value="Unassembled WGS sequence"/>
</dbReference>
<dbReference type="EC" id="1.5.1.-" evidence="3"/>
<dbReference type="RefSeq" id="WP_344380053.1">
    <property type="nucleotide sequence ID" value="NZ_BAAASQ010000034.1"/>
</dbReference>